<dbReference type="SUPFAM" id="SSF56219">
    <property type="entry name" value="DNase I-like"/>
    <property type="match status" value="1"/>
</dbReference>
<keyword evidence="2" id="KW-1185">Reference proteome</keyword>
<reference evidence="3" key="1">
    <citation type="submission" date="2016-06" db="UniProtKB">
        <authorList>
            <consortium name="WormBaseParasite"/>
        </authorList>
    </citation>
    <scope>IDENTIFICATION</scope>
</reference>
<sequence length="112" mass="12642">MTSSDKAKNKFYENLLAFLATVPKADKLIVLCDFNAHVSIDHATWRGVLGPHVLDGFKDNGLLLRTCAARCLILTNTSFCLPMRQKATGMHARSRPLLDYELVRRREKGDPR</sequence>
<protein>
    <submittedName>
        <fullName evidence="3">Endo/exonuclease/phosphatase domain-containing protein</fullName>
    </submittedName>
</protein>
<evidence type="ECO:0000313" key="3">
    <source>
        <dbReference type="WBParaSite" id="SSLN_0001672801-mRNA-1"/>
    </source>
</evidence>
<organism evidence="3">
    <name type="scientific">Schistocephalus solidus</name>
    <name type="common">Tapeworm</name>
    <dbReference type="NCBI Taxonomy" id="70667"/>
    <lineage>
        <taxon>Eukaryota</taxon>
        <taxon>Metazoa</taxon>
        <taxon>Spiralia</taxon>
        <taxon>Lophotrochozoa</taxon>
        <taxon>Platyhelminthes</taxon>
        <taxon>Cestoda</taxon>
        <taxon>Eucestoda</taxon>
        <taxon>Diphyllobothriidea</taxon>
        <taxon>Diphyllobothriidae</taxon>
        <taxon>Schistocephalus</taxon>
    </lineage>
</organism>
<dbReference type="Proteomes" id="UP000275846">
    <property type="component" value="Unassembled WGS sequence"/>
</dbReference>
<accession>A0A183TI22</accession>
<reference evidence="1 2" key="2">
    <citation type="submission" date="2018-11" db="EMBL/GenBank/DDBJ databases">
        <authorList>
            <consortium name="Pathogen Informatics"/>
        </authorList>
    </citation>
    <scope>NUCLEOTIDE SEQUENCE [LARGE SCALE GENOMIC DNA]</scope>
    <source>
        <strain evidence="1 2">NST_G2</strain>
    </source>
</reference>
<evidence type="ECO:0000313" key="1">
    <source>
        <dbReference type="EMBL" id="VDM02504.1"/>
    </source>
</evidence>
<gene>
    <name evidence="1" type="ORF">SSLN_LOCUS16118</name>
</gene>
<dbReference type="WBParaSite" id="SSLN_0001672801-mRNA-1">
    <property type="protein sequence ID" value="SSLN_0001672801-mRNA-1"/>
    <property type="gene ID" value="SSLN_0001672801"/>
</dbReference>
<name>A0A183TI22_SCHSO</name>
<dbReference type="EMBL" id="UYSU01040686">
    <property type="protein sequence ID" value="VDM02504.1"/>
    <property type="molecule type" value="Genomic_DNA"/>
</dbReference>
<proteinExistence type="predicted"/>
<dbReference type="AlphaFoldDB" id="A0A183TI22"/>
<dbReference type="InterPro" id="IPR036691">
    <property type="entry name" value="Endo/exonu/phosph_ase_sf"/>
</dbReference>
<dbReference type="Gene3D" id="3.60.10.10">
    <property type="entry name" value="Endonuclease/exonuclease/phosphatase"/>
    <property type="match status" value="1"/>
</dbReference>
<dbReference type="OrthoDB" id="10030815at2759"/>
<evidence type="ECO:0000313" key="2">
    <source>
        <dbReference type="Proteomes" id="UP000275846"/>
    </source>
</evidence>